<accession>A0A6J5M6I0</accession>
<sequence length="98" mass="10555">MSSVIINGVEYAPVKTQPGTRAVVVVDRGWIFAGDVTRKDGRIKLSRAVHVLRWEQNGFAGMVADPKKAKATISPCADVDMPEGAEIFCVPVGDTWGL</sequence>
<gene>
    <name evidence="1" type="ORF">UFOVP412_4</name>
</gene>
<organism evidence="1">
    <name type="scientific">uncultured Caudovirales phage</name>
    <dbReference type="NCBI Taxonomy" id="2100421"/>
    <lineage>
        <taxon>Viruses</taxon>
        <taxon>Duplodnaviria</taxon>
        <taxon>Heunggongvirae</taxon>
        <taxon>Uroviricota</taxon>
        <taxon>Caudoviricetes</taxon>
        <taxon>Peduoviridae</taxon>
        <taxon>Maltschvirus</taxon>
        <taxon>Maltschvirus maltsch</taxon>
    </lineage>
</organism>
<proteinExistence type="predicted"/>
<name>A0A6J5M6I0_9CAUD</name>
<reference evidence="1" key="1">
    <citation type="submission" date="2020-04" db="EMBL/GenBank/DDBJ databases">
        <authorList>
            <person name="Chiriac C."/>
            <person name="Salcher M."/>
            <person name="Ghai R."/>
            <person name="Kavagutti S V."/>
        </authorList>
    </citation>
    <scope>NUCLEOTIDE SEQUENCE</scope>
</reference>
<evidence type="ECO:0000313" key="1">
    <source>
        <dbReference type="EMBL" id="CAB4141097.1"/>
    </source>
</evidence>
<dbReference type="EMBL" id="LR796387">
    <property type="protein sequence ID" value="CAB4141097.1"/>
    <property type="molecule type" value="Genomic_DNA"/>
</dbReference>
<protein>
    <submittedName>
        <fullName evidence="1">Uncharacterized protein</fullName>
    </submittedName>
</protein>